<dbReference type="AlphaFoldDB" id="D2QTJ8"/>
<proteinExistence type="predicted"/>
<dbReference type="RefSeq" id="WP_012930616.1">
    <property type="nucleotide sequence ID" value="NC_013730.1"/>
</dbReference>
<dbReference type="HOGENOM" id="CLU_116293_1_0_10"/>
<dbReference type="SUPFAM" id="SSF88723">
    <property type="entry name" value="PIN domain-like"/>
    <property type="match status" value="1"/>
</dbReference>
<evidence type="ECO:0008006" key="3">
    <source>
        <dbReference type="Google" id="ProtNLM"/>
    </source>
</evidence>
<organism evidence="1 2">
    <name type="scientific">Spirosoma linguale (strain ATCC 33905 / DSM 74 / LMG 10896 / Claus 1)</name>
    <dbReference type="NCBI Taxonomy" id="504472"/>
    <lineage>
        <taxon>Bacteria</taxon>
        <taxon>Pseudomonadati</taxon>
        <taxon>Bacteroidota</taxon>
        <taxon>Cytophagia</taxon>
        <taxon>Cytophagales</taxon>
        <taxon>Cytophagaceae</taxon>
        <taxon>Spirosoma</taxon>
    </lineage>
</organism>
<dbReference type="Pfam" id="PF14367">
    <property type="entry name" value="DUF4411"/>
    <property type="match status" value="1"/>
</dbReference>
<name>D2QTJ8_SPILD</name>
<sequence>MKYSRYCLDANVLIVAWHTYYAPTICLSYWDLLAKLGRDNLIFLPSEVLAELEKTDDDLLKWAKSSKIPVEKTDTSVISCLKDIYNNNPIHTKLIDSAKGRSLADPWVIAHAMRQNACVVTKENKIIANVLTPFGEPVLPGV</sequence>
<keyword evidence="2" id="KW-1185">Reference proteome</keyword>
<dbReference type="eggNOG" id="COG1487">
    <property type="taxonomic scope" value="Bacteria"/>
</dbReference>
<accession>D2QTJ8</accession>
<dbReference type="KEGG" id="sli:Slin_6170"/>
<dbReference type="EMBL" id="CP001769">
    <property type="protein sequence ID" value="ADB42130.1"/>
    <property type="molecule type" value="Genomic_DNA"/>
</dbReference>
<dbReference type="InterPro" id="IPR016541">
    <property type="entry name" value="UCP008505"/>
</dbReference>
<protein>
    <recommendedName>
        <fullName evidence="3">PIN domain-containing protein</fullName>
    </recommendedName>
</protein>
<gene>
    <name evidence="1" type="ordered locus">Slin_6170</name>
</gene>
<evidence type="ECO:0000313" key="2">
    <source>
        <dbReference type="Proteomes" id="UP000002028"/>
    </source>
</evidence>
<evidence type="ECO:0000313" key="1">
    <source>
        <dbReference type="EMBL" id="ADB42130.1"/>
    </source>
</evidence>
<dbReference type="InterPro" id="IPR029060">
    <property type="entry name" value="PIN-like_dom_sf"/>
</dbReference>
<dbReference type="Proteomes" id="UP000002028">
    <property type="component" value="Chromosome"/>
</dbReference>
<reference evidence="1 2" key="1">
    <citation type="journal article" date="2010" name="Stand. Genomic Sci.">
        <title>Complete genome sequence of Spirosoma linguale type strain (1).</title>
        <authorList>
            <person name="Lail K."/>
            <person name="Sikorski J."/>
            <person name="Saunders E."/>
            <person name="Lapidus A."/>
            <person name="Glavina Del Rio T."/>
            <person name="Copeland A."/>
            <person name="Tice H."/>
            <person name="Cheng J.-F."/>
            <person name="Lucas S."/>
            <person name="Nolan M."/>
            <person name="Bruce D."/>
            <person name="Goodwin L."/>
            <person name="Pitluck S."/>
            <person name="Ivanova N."/>
            <person name="Mavromatis K."/>
            <person name="Ovchinnikova G."/>
            <person name="Pati A."/>
            <person name="Chen A."/>
            <person name="Palaniappan K."/>
            <person name="Land M."/>
            <person name="Hauser L."/>
            <person name="Chang Y.-J."/>
            <person name="Jeffries C.D."/>
            <person name="Chain P."/>
            <person name="Brettin T."/>
            <person name="Detter J.C."/>
            <person name="Schuetze A."/>
            <person name="Rohde M."/>
            <person name="Tindall B.J."/>
            <person name="Goeker M."/>
            <person name="Bristow J."/>
            <person name="Eisen J.A."/>
            <person name="Markowitz V."/>
            <person name="Hugenholtz P."/>
            <person name="Kyrpides N.C."/>
            <person name="Klenk H.-P."/>
            <person name="Chen F."/>
        </authorList>
    </citation>
    <scope>NUCLEOTIDE SEQUENCE [LARGE SCALE GENOMIC DNA]</scope>
    <source>
        <strain evidence="2">ATCC 33905 / DSM 74 / LMG 10896 / Claus 1</strain>
    </source>
</reference>